<name>A0A4Y2PB84_ARAVE</name>
<dbReference type="Proteomes" id="UP000499080">
    <property type="component" value="Unassembled WGS sequence"/>
</dbReference>
<dbReference type="EMBL" id="BGPR01010731">
    <property type="protein sequence ID" value="GBN47730.1"/>
    <property type="molecule type" value="Genomic_DNA"/>
</dbReference>
<evidence type="ECO:0000313" key="2">
    <source>
        <dbReference type="EMBL" id="GBN47730.1"/>
    </source>
</evidence>
<reference evidence="2 3" key="1">
    <citation type="journal article" date="2019" name="Sci. Rep.">
        <title>Orb-weaving spider Araneus ventricosus genome elucidates the spidroin gene catalogue.</title>
        <authorList>
            <person name="Kono N."/>
            <person name="Nakamura H."/>
            <person name="Ohtoshi R."/>
            <person name="Moran D.A.P."/>
            <person name="Shinohara A."/>
            <person name="Yoshida Y."/>
            <person name="Fujiwara M."/>
            <person name="Mori M."/>
            <person name="Tomita M."/>
            <person name="Arakawa K."/>
        </authorList>
    </citation>
    <scope>NUCLEOTIDE SEQUENCE [LARGE SCALE GENOMIC DNA]</scope>
</reference>
<protein>
    <submittedName>
        <fullName evidence="2">Uncharacterized protein</fullName>
    </submittedName>
</protein>
<proteinExistence type="predicted"/>
<organism evidence="2 3">
    <name type="scientific">Araneus ventricosus</name>
    <name type="common">Orbweaver spider</name>
    <name type="synonym">Epeira ventricosa</name>
    <dbReference type="NCBI Taxonomy" id="182803"/>
    <lineage>
        <taxon>Eukaryota</taxon>
        <taxon>Metazoa</taxon>
        <taxon>Ecdysozoa</taxon>
        <taxon>Arthropoda</taxon>
        <taxon>Chelicerata</taxon>
        <taxon>Arachnida</taxon>
        <taxon>Araneae</taxon>
        <taxon>Araneomorphae</taxon>
        <taxon>Entelegynae</taxon>
        <taxon>Araneoidea</taxon>
        <taxon>Araneidae</taxon>
        <taxon>Araneus</taxon>
    </lineage>
</organism>
<sequence length="100" mass="11206">MELVVSNRDQMTRTTPELAPSSPNFRTTPAGGRLNHVRFRGLQTKLAMSDSNTADFQWNLESSGCEAEILPLGHRAMVEMENILLTFSSSLHVSFRKLLN</sequence>
<comment type="caution">
    <text evidence="2">The sequence shown here is derived from an EMBL/GenBank/DDBJ whole genome shotgun (WGS) entry which is preliminary data.</text>
</comment>
<keyword evidence="3" id="KW-1185">Reference proteome</keyword>
<evidence type="ECO:0000256" key="1">
    <source>
        <dbReference type="SAM" id="MobiDB-lite"/>
    </source>
</evidence>
<feature type="compositionally biased region" description="Polar residues" evidence="1">
    <location>
        <begin position="7"/>
        <end position="27"/>
    </location>
</feature>
<gene>
    <name evidence="2" type="ORF">AVEN_16287_1</name>
</gene>
<dbReference type="AlphaFoldDB" id="A0A4Y2PB84"/>
<accession>A0A4Y2PB84</accession>
<evidence type="ECO:0000313" key="3">
    <source>
        <dbReference type="Proteomes" id="UP000499080"/>
    </source>
</evidence>
<feature type="region of interest" description="Disordered" evidence="1">
    <location>
        <begin position="1"/>
        <end position="30"/>
    </location>
</feature>